<keyword evidence="1" id="KW-0472">Membrane</keyword>
<dbReference type="CDD" id="cd12797">
    <property type="entry name" value="M23_peptidase"/>
    <property type="match status" value="1"/>
</dbReference>
<evidence type="ECO:0000259" key="2">
    <source>
        <dbReference type="PROSITE" id="PS51782"/>
    </source>
</evidence>
<dbReference type="EMBL" id="LCCE01000012">
    <property type="protein sequence ID" value="KKS26987.1"/>
    <property type="molecule type" value="Genomic_DNA"/>
</dbReference>
<dbReference type="InterPro" id="IPR036779">
    <property type="entry name" value="LysM_dom_sf"/>
</dbReference>
<dbReference type="Gene3D" id="3.10.350.10">
    <property type="entry name" value="LysM domain"/>
    <property type="match status" value="2"/>
</dbReference>
<dbReference type="Gene3D" id="2.70.70.10">
    <property type="entry name" value="Glucose Permease (Domain IIA)"/>
    <property type="match status" value="1"/>
</dbReference>
<comment type="caution">
    <text evidence="3">The sequence shown here is derived from an EMBL/GenBank/DDBJ whole genome shotgun (WGS) entry which is preliminary data.</text>
</comment>
<reference evidence="3 4" key="1">
    <citation type="journal article" date="2015" name="Nature">
        <title>rRNA introns, odd ribosomes, and small enigmatic genomes across a large radiation of phyla.</title>
        <authorList>
            <person name="Brown C.T."/>
            <person name="Hug L.A."/>
            <person name="Thomas B.C."/>
            <person name="Sharon I."/>
            <person name="Castelle C.J."/>
            <person name="Singh A."/>
            <person name="Wilkins M.J."/>
            <person name="Williams K.H."/>
            <person name="Banfield J.F."/>
        </authorList>
    </citation>
    <scope>NUCLEOTIDE SEQUENCE [LARGE SCALE GENOMIC DNA]</scope>
</reference>
<dbReference type="Pfam" id="PF01551">
    <property type="entry name" value="Peptidase_M23"/>
    <property type="match status" value="1"/>
</dbReference>
<name>A0A0G0XRG0_9BACT</name>
<proteinExistence type="predicted"/>
<dbReference type="AlphaFoldDB" id="A0A0G0XRG0"/>
<accession>A0A0G0XRG0</accession>
<dbReference type="InterPro" id="IPR050570">
    <property type="entry name" value="Cell_wall_metabolism_enzyme"/>
</dbReference>
<dbReference type="InterPro" id="IPR011055">
    <property type="entry name" value="Dup_hybrid_motif"/>
</dbReference>
<evidence type="ECO:0000256" key="1">
    <source>
        <dbReference type="SAM" id="Phobius"/>
    </source>
</evidence>
<feature type="domain" description="LysM" evidence="2">
    <location>
        <begin position="184"/>
        <end position="228"/>
    </location>
</feature>
<dbReference type="Proteomes" id="UP000033859">
    <property type="component" value="Unassembled WGS sequence"/>
</dbReference>
<evidence type="ECO:0000313" key="3">
    <source>
        <dbReference type="EMBL" id="KKS26987.1"/>
    </source>
</evidence>
<feature type="domain" description="LysM" evidence="2">
    <location>
        <begin position="134"/>
        <end position="178"/>
    </location>
</feature>
<keyword evidence="1" id="KW-0812">Transmembrane</keyword>
<protein>
    <recommendedName>
        <fullName evidence="2">LysM domain-containing protein</fullName>
    </recommendedName>
</protein>
<feature type="transmembrane region" description="Helical" evidence="1">
    <location>
        <begin position="27"/>
        <end position="46"/>
    </location>
</feature>
<dbReference type="PROSITE" id="PS51782">
    <property type="entry name" value="LYSM"/>
    <property type="match status" value="2"/>
</dbReference>
<evidence type="ECO:0000313" key="4">
    <source>
        <dbReference type="Proteomes" id="UP000033859"/>
    </source>
</evidence>
<organism evidence="3 4">
    <name type="scientific">Candidatus Yanofskybacteria bacterium GW2011_GWC2_41_9</name>
    <dbReference type="NCBI Taxonomy" id="1619029"/>
    <lineage>
        <taxon>Bacteria</taxon>
        <taxon>Candidatus Yanofskyibacteriota</taxon>
    </lineage>
</organism>
<dbReference type="GO" id="GO:0004222">
    <property type="term" value="F:metalloendopeptidase activity"/>
    <property type="evidence" value="ECO:0007669"/>
    <property type="project" value="TreeGrafter"/>
</dbReference>
<gene>
    <name evidence="3" type="ORF">UU84_C0012G0002</name>
</gene>
<dbReference type="CDD" id="cd00118">
    <property type="entry name" value="LysM"/>
    <property type="match status" value="2"/>
</dbReference>
<dbReference type="Pfam" id="PF01476">
    <property type="entry name" value="LysM"/>
    <property type="match status" value="2"/>
</dbReference>
<dbReference type="InterPro" id="IPR016047">
    <property type="entry name" value="M23ase_b-sheet_dom"/>
</dbReference>
<dbReference type="PANTHER" id="PTHR21666:SF270">
    <property type="entry name" value="MUREIN HYDROLASE ACTIVATOR ENVC"/>
    <property type="match status" value="1"/>
</dbReference>
<dbReference type="InterPro" id="IPR018392">
    <property type="entry name" value="LysM"/>
</dbReference>
<dbReference type="SMART" id="SM00257">
    <property type="entry name" value="LysM"/>
    <property type="match status" value="2"/>
</dbReference>
<dbReference type="PANTHER" id="PTHR21666">
    <property type="entry name" value="PEPTIDASE-RELATED"/>
    <property type="match status" value="1"/>
</dbReference>
<dbReference type="SUPFAM" id="SSF51261">
    <property type="entry name" value="Duplicated hybrid motif"/>
    <property type="match status" value="1"/>
</dbReference>
<sequence length="377" mass="40471">MIAIVAAIAEQDGKMAKRIKNLYQSRFFGVYGTLFLVILIIALKGVSGEGQASLFSNLVKKYVEETSASMINIIPSQNQLAFLTSSVELSQNNPGRGGDEATMEPQTIQQNSLLANNPVSTDFADTEFKRSQIVEYTVQKGDLLSFIASDYGISMNSIIWANNLRDADSISPGQILKIPPVSGVIHTVKKGDSLASVAKKYGVETDSILEFNSLPQDGQLQIGDEIIVPDGQIKSNGLAYGNKTSALTASRFSKLPRFSDFTQYFRPLTGGYNWKIFHGRNGIDVAKACGTPIYAAAAGTVAIADSVGWNGGFGKVIKITHNGGIETVYAHNSKILVEAGQNVQGGQQIALMGTTGRSTGCHLHFEVHGAQNPLAYE</sequence>
<keyword evidence="1" id="KW-1133">Transmembrane helix</keyword>